<dbReference type="WBParaSite" id="MBELARI_LOCUS16936">
    <property type="protein sequence ID" value="MBELARI_LOCUS16936"/>
    <property type="gene ID" value="MBELARI_LOCUS16936"/>
</dbReference>
<proteinExistence type="predicted"/>
<dbReference type="Pfam" id="PF10318">
    <property type="entry name" value="7TM_GPCR_Srh"/>
    <property type="match status" value="1"/>
</dbReference>
<organism evidence="2 3">
    <name type="scientific">Mesorhabditis belari</name>
    <dbReference type="NCBI Taxonomy" id="2138241"/>
    <lineage>
        <taxon>Eukaryota</taxon>
        <taxon>Metazoa</taxon>
        <taxon>Ecdysozoa</taxon>
        <taxon>Nematoda</taxon>
        <taxon>Chromadorea</taxon>
        <taxon>Rhabditida</taxon>
        <taxon>Rhabditina</taxon>
        <taxon>Rhabditomorpha</taxon>
        <taxon>Rhabditoidea</taxon>
        <taxon>Rhabditidae</taxon>
        <taxon>Mesorhabditinae</taxon>
        <taxon>Mesorhabditis</taxon>
    </lineage>
</organism>
<reference evidence="3" key="1">
    <citation type="submission" date="2024-02" db="UniProtKB">
        <authorList>
            <consortium name="WormBaseParasite"/>
        </authorList>
    </citation>
    <scope>IDENTIFICATION</scope>
</reference>
<dbReference type="Proteomes" id="UP000887575">
    <property type="component" value="Unassembled WGS sequence"/>
</dbReference>
<accession>A0AAF3ESC2</accession>
<evidence type="ECO:0000313" key="2">
    <source>
        <dbReference type="Proteomes" id="UP000887575"/>
    </source>
</evidence>
<keyword evidence="1" id="KW-0472">Membrane</keyword>
<protein>
    <submittedName>
        <fullName evidence="3">Uncharacterized protein</fullName>
    </submittedName>
</protein>
<evidence type="ECO:0000256" key="1">
    <source>
        <dbReference type="SAM" id="Phobius"/>
    </source>
</evidence>
<keyword evidence="1" id="KW-1133">Transmembrane helix</keyword>
<feature type="transmembrane region" description="Helical" evidence="1">
    <location>
        <begin position="7"/>
        <end position="33"/>
    </location>
</feature>
<dbReference type="InterPro" id="IPR019422">
    <property type="entry name" value="7TM_GPCR_serpentine_rcpt_Srh"/>
</dbReference>
<keyword evidence="2" id="KW-1185">Reference proteome</keyword>
<dbReference type="AlphaFoldDB" id="A0AAF3ESC2"/>
<sequence>MHRKLILALICQAIVPVITIVVPFSILALLLVLGETLPQEVLNANSINVTLHGKVCSILIIALTQPYRKFFLDQLKQVLK</sequence>
<keyword evidence="1" id="KW-0812">Transmembrane</keyword>
<evidence type="ECO:0000313" key="3">
    <source>
        <dbReference type="WBParaSite" id="MBELARI_LOCUS16936"/>
    </source>
</evidence>
<name>A0AAF3ESC2_9BILA</name>